<feature type="region of interest" description="Disordered" evidence="1">
    <location>
        <begin position="146"/>
        <end position="199"/>
    </location>
</feature>
<organism evidence="3 4">
    <name type="scientific">Gigaspora rosea</name>
    <dbReference type="NCBI Taxonomy" id="44941"/>
    <lineage>
        <taxon>Eukaryota</taxon>
        <taxon>Fungi</taxon>
        <taxon>Fungi incertae sedis</taxon>
        <taxon>Mucoromycota</taxon>
        <taxon>Glomeromycotina</taxon>
        <taxon>Glomeromycetes</taxon>
        <taxon>Diversisporales</taxon>
        <taxon>Gigasporaceae</taxon>
        <taxon>Gigaspora</taxon>
    </lineage>
</organism>
<evidence type="ECO:0000259" key="2">
    <source>
        <dbReference type="PROSITE" id="PS51293"/>
    </source>
</evidence>
<feature type="region of interest" description="Disordered" evidence="1">
    <location>
        <begin position="1"/>
        <end position="47"/>
    </location>
</feature>
<name>A0A397VZR2_9GLOM</name>
<feature type="compositionally biased region" description="Basic and acidic residues" evidence="1">
    <location>
        <begin position="691"/>
        <end position="709"/>
    </location>
</feature>
<dbReference type="InterPro" id="IPR017884">
    <property type="entry name" value="SANT_dom"/>
</dbReference>
<feature type="compositionally biased region" description="Polar residues" evidence="1">
    <location>
        <begin position="904"/>
        <end position="922"/>
    </location>
</feature>
<dbReference type="Pfam" id="PF00249">
    <property type="entry name" value="Myb_DNA-binding"/>
    <property type="match status" value="1"/>
</dbReference>
<feature type="region of interest" description="Disordered" evidence="1">
    <location>
        <begin position="229"/>
        <end position="307"/>
    </location>
</feature>
<feature type="region of interest" description="Disordered" evidence="1">
    <location>
        <begin position="440"/>
        <end position="461"/>
    </location>
</feature>
<feature type="region of interest" description="Disordered" evidence="1">
    <location>
        <begin position="895"/>
        <end position="922"/>
    </location>
</feature>
<dbReference type="EMBL" id="QKWP01000080">
    <property type="protein sequence ID" value="RIB27994.1"/>
    <property type="molecule type" value="Genomic_DNA"/>
</dbReference>
<reference evidence="3 4" key="1">
    <citation type="submission" date="2018-06" db="EMBL/GenBank/DDBJ databases">
        <title>Comparative genomics reveals the genomic features of Rhizophagus irregularis, R. cerebriforme, R. diaphanum and Gigaspora rosea, and their symbiotic lifestyle signature.</title>
        <authorList>
            <person name="Morin E."/>
            <person name="San Clemente H."/>
            <person name="Chen E.C.H."/>
            <person name="De La Providencia I."/>
            <person name="Hainaut M."/>
            <person name="Kuo A."/>
            <person name="Kohler A."/>
            <person name="Murat C."/>
            <person name="Tang N."/>
            <person name="Roy S."/>
            <person name="Loubradou J."/>
            <person name="Henrissat B."/>
            <person name="Grigoriev I.V."/>
            <person name="Corradi N."/>
            <person name="Roux C."/>
            <person name="Martin F.M."/>
        </authorList>
    </citation>
    <scope>NUCLEOTIDE SEQUENCE [LARGE SCALE GENOMIC DNA]</scope>
    <source>
        <strain evidence="3 4">DAOM 194757</strain>
    </source>
</reference>
<feature type="compositionally biased region" description="Polar residues" evidence="1">
    <location>
        <begin position="350"/>
        <end position="370"/>
    </location>
</feature>
<feature type="compositionally biased region" description="Low complexity" evidence="1">
    <location>
        <begin position="247"/>
        <end position="272"/>
    </location>
</feature>
<feature type="region of interest" description="Disordered" evidence="1">
    <location>
        <begin position="92"/>
        <end position="133"/>
    </location>
</feature>
<comment type="caution">
    <text evidence="3">The sequence shown here is derived from an EMBL/GenBank/DDBJ whole genome shotgun (WGS) entry which is preliminary data.</text>
</comment>
<evidence type="ECO:0000313" key="3">
    <source>
        <dbReference type="EMBL" id="RIB27994.1"/>
    </source>
</evidence>
<feature type="compositionally biased region" description="Low complexity" evidence="1">
    <location>
        <begin position="295"/>
        <end position="305"/>
    </location>
</feature>
<dbReference type="Gene3D" id="1.10.10.60">
    <property type="entry name" value="Homeodomain-like"/>
    <property type="match status" value="1"/>
</dbReference>
<evidence type="ECO:0000313" key="4">
    <source>
        <dbReference type="Proteomes" id="UP000266673"/>
    </source>
</evidence>
<feature type="region of interest" description="Disordered" evidence="1">
    <location>
        <begin position="567"/>
        <end position="603"/>
    </location>
</feature>
<dbReference type="STRING" id="44941.A0A397VZR2"/>
<dbReference type="InterPro" id="IPR009057">
    <property type="entry name" value="Homeodomain-like_sf"/>
</dbReference>
<dbReference type="Proteomes" id="UP000266673">
    <property type="component" value="Unassembled WGS sequence"/>
</dbReference>
<feature type="domain" description="SANT" evidence="2">
    <location>
        <begin position="816"/>
        <end position="867"/>
    </location>
</feature>
<dbReference type="PROSITE" id="PS51293">
    <property type="entry name" value="SANT"/>
    <property type="match status" value="1"/>
</dbReference>
<feature type="compositionally biased region" description="Basic and acidic residues" evidence="1">
    <location>
        <begin position="121"/>
        <end position="133"/>
    </location>
</feature>
<gene>
    <name evidence="3" type="ORF">C2G38_2060455</name>
</gene>
<accession>A0A397VZR2</accession>
<dbReference type="SUPFAM" id="SSF46689">
    <property type="entry name" value="Homeodomain-like"/>
    <property type="match status" value="1"/>
</dbReference>
<sequence length="1049" mass="121415">MKPSSDIGTRDSRRDRDDRDSRDREGSIDYRRREREESDERERQGINIFRRQEEIYGTPINRSTQRREFDELGRAPGERILYNDRRNNNDIRREGIGRQLGPNIRDHEYDDRNPSRRGRYRPHDNPGQRDYFPHHRMYHYRENFDDWDPRAIPRNRERKRPEHDRSRDRERNDRDRNVSMSRERQLNRIGPSSRDCTNPYIHNMSIFDYQELETRPKFSFGFNNKDIERDEFSGIGPTYGNRRNRNRSTSPSPRSSVTSSSSFTRRTRSPVPKLDIIKSEEPASLSPTMIHNRSKPPSVKSAASPRFDLEQTTSVYMRVQNHDEKALIDDNSLSGREKNQYSPEYKTEEINFSTENIQEIETSSQSNTGNEKGGWTGWHSLERKEVDRNQKIEESKEISLSQEREINSRDQEQIQSCSQNNDTITSIENSDAQIEKFQNPIADSDGEPTTHHAESNNDDVDPATIIGNALQNQTTENESVNTGIAEASGLDNVPISQHIKTEELSNSGEERPKFQSLFEELEYVEGQIDIWEGLRDKKLEQIEKKRKLQADQKAIKRLKRDTEKIKSVKKVSGNKLSPKIVPPVTHHEKKAEDTSTYRKKPKTVITKTQIPEKSTIDMGDKDICKNSLLDRWFNNQPHEHSDDSLDESKENLFSRFQRKFQQGTKKERDIRENYESRIRSRALDDDCSDSSIREELTKSIKGKSIERRNTKSKGKQRADPMQENSTTAGFAIRYPVRTTRSRRCSDYVTTDQEFAEILQKLGAEEQKQGQEQQRGESSRARIPPLQIDISGQKASNFVDNSGRVLDPVNFYGHNTPLGSTWTEEEQTQFIELFKIAPKDFNKIADNMTNKTAGDCAIFYKHLKTARTESGEIDEKKREIYNRLHDMKVKPKKRVQKRAVRGRNRTNFSSNQVPSPTRTTDTIEQSSVGGIERAEELLQVSQLQSPEMEDSPKEASINHLLDQEVGQAALALTLMSRQLPIENTEKSSKSPLPKVKTLPINRTEGHVAQNCNDFLSGHIQTDECQSTLSIGSLLNPSDEYDPSIRWFEEE</sequence>
<evidence type="ECO:0000256" key="1">
    <source>
        <dbReference type="SAM" id="MobiDB-lite"/>
    </source>
</evidence>
<dbReference type="OrthoDB" id="2405147at2759"/>
<proteinExistence type="predicted"/>
<dbReference type="SMART" id="SM00717">
    <property type="entry name" value="SANT"/>
    <property type="match status" value="1"/>
</dbReference>
<feature type="region of interest" description="Disordered" evidence="1">
    <location>
        <begin position="682"/>
        <end position="727"/>
    </location>
</feature>
<feature type="compositionally biased region" description="Basic and acidic residues" evidence="1">
    <location>
        <begin position="380"/>
        <end position="412"/>
    </location>
</feature>
<feature type="region of interest" description="Disordered" evidence="1">
    <location>
        <begin position="326"/>
        <end position="419"/>
    </location>
</feature>
<dbReference type="CDD" id="cd00167">
    <property type="entry name" value="SANT"/>
    <property type="match status" value="1"/>
</dbReference>
<feature type="compositionally biased region" description="Basic and acidic residues" evidence="1">
    <location>
        <begin position="8"/>
        <end position="47"/>
    </location>
</feature>
<keyword evidence="4" id="KW-1185">Reference proteome</keyword>
<feature type="compositionally biased region" description="Basic and acidic residues" evidence="1">
    <location>
        <begin position="104"/>
        <end position="114"/>
    </location>
</feature>
<protein>
    <recommendedName>
        <fullName evidence="2">SANT domain-containing protein</fullName>
    </recommendedName>
</protein>
<feature type="compositionally biased region" description="Basic and acidic residues" evidence="1">
    <location>
        <begin position="585"/>
        <end position="596"/>
    </location>
</feature>
<dbReference type="AlphaFoldDB" id="A0A397VZR2"/>
<feature type="compositionally biased region" description="Basic and acidic residues" evidence="1">
    <location>
        <begin position="146"/>
        <end position="186"/>
    </location>
</feature>
<dbReference type="InterPro" id="IPR001005">
    <property type="entry name" value="SANT/Myb"/>
</dbReference>
<feature type="compositionally biased region" description="Basic and acidic residues" evidence="1">
    <location>
        <begin position="335"/>
        <end position="349"/>
    </location>
</feature>